<evidence type="ECO:0000313" key="1">
    <source>
        <dbReference type="EMBL" id="GIY55597.1"/>
    </source>
</evidence>
<comment type="caution">
    <text evidence="1">The sequence shown here is derived from an EMBL/GenBank/DDBJ whole genome shotgun (WGS) entry which is preliminary data.</text>
</comment>
<reference evidence="1 2" key="1">
    <citation type="submission" date="2021-06" db="EMBL/GenBank/DDBJ databases">
        <title>Caerostris extrusa draft genome.</title>
        <authorList>
            <person name="Kono N."/>
            <person name="Arakawa K."/>
        </authorList>
    </citation>
    <scope>NUCLEOTIDE SEQUENCE [LARGE SCALE GENOMIC DNA]</scope>
</reference>
<organism evidence="1 2">
    <name type="scientific">Caerostris extrusa</name>
    <name type="common">Bark spider</name>
    <name type="synonym">Caerostris bankana</name>
    <dbReference type="NCBI Taxonomy" id="172846"/>
    <lineage>
        <taxon>Eukaryota</taxon>
        <taxon>Metazoa</taxon>
        <taxon>Ecdysozoa</taxon>
        <taxon>Arthropoda</taxon>
        <taxon>Chelicerata</taxon>
        <taxon>Arachnida</taxon>
        <taxon>Araneae</taxon>
        <taxon>Araneomorphae</taxon>
        <taxon>Entelegynae</taxon>
        <taxon>Araneoidea</taxon>
        <taxon>Araneidae</taxon>
        <taxon>Caerostris</taxon>
    </lineage>
</organism>
<dbReference type="Proteomes" id="UP001054945">
    <property type="component" value="Unassembled WGS sequence"/>
</dbReference>
<protein>
    <submittedName>
        <fullName evidence="1">Uncharacterized protein</fullName>
    </submittedName>
</protein>
<dbReference type="EMBL" id="BPLR01012656">
    <property type="protein sequence ID" value="GIY55597.1"/>
    <property type="molecule type" value="Genomic_DNA"/>
</dbReference>
<keyword evidence="2" id="KW-1185">Reference proteome</keyword>
<gene>
    <name evidence="1" type="ORF">CEXT_455511</name>
</gene>
<sequence length="107" mass="12280">MVSNLGNVMLVAVSQSLEVKWSVKRGHRSYWSASEHCYGSSIWIYLNKNGWLSTKVNKGFRQPILSPLKHSMPNVYAHTHICTHIPFYHLIVLEKDNWGGVGVKRMK</sequence>
<accession>A0AAV4UD00</accession>
<evidence type="ECO:0000313" key="2">
    <source>
        <dbReference type="Proteomes" id="UP001054945"/>
    </source>
</evidence>
<name>A0AAV4UD00_CAEEX</name>
<proteinExistence type="predicted"/>
<dbReference type="AlphaFoldDB" id="A0AAV4UD00"/>